<sequence length="195" mass="22368">MTTEPKIRSSAARTQLDRNDWIEAAIEVLADQGVAGLRVEVLAKNFGVTKGSFYWHFKDRQDLLNAVLQEWKEGRLRDIEKQSTAVPGKELEQIHHVIDVYSAVRNRKGISIELAVRDWARHDPTISAVVEEVDSYRLECTRKLFVTLGLSDDEARARSLLVFAYVFGHSLMAYDRSNPKVPEFKRWIAERITGR</sequence>
<organism evidence="4 5">
    <name type="scientific">Candidatus Proximibacter danicus</name>
    <dbReference type="NCBI Taxonomy" id="2954365"/>
    <lineage>
        <taxon>Bacteria</taxon>
        <taxon>Pseudomonadati</taxon>
        <taxon>Pseudomonadota</taxon>
        <taxon>Betaproteobacteria</taxon>
        <taxon>Candidatus Proximibacter</taxon>
    </lineage>
</organism>
<feature type="DNA-binding region" description="H-T-H motif" evidence="2">
    <location>
        <begin position="38"/>
        <end position="57"/>
    </location>
</feature>
<dbReference type="PRINTS" id="PR00455">
    <property type="entry name" value="HTHTETR"/>
</dbReference>
<comment type="caution">
    <text evidence="4">The sequence shown here is derived from an EMBL/GenBank/DDBJ whole genome shotgun (WGS) entry which is preliminary data.</text>
</comment>
<dbReference type="PANTHER" id="PTHR30055">
    <property type="entry name" value="HTH-TYPE TRANSCRIPTIONAL REGULATOR RUTR"/>
    <property type="match status" value="1"/>
</dbReference>
<dbReference type="AlphaFoldDB" id="A0A9D7PQI5"/>
<dbReference type="InterPro" id="IPR001647">
    <property type="entry name" value="HTH_TetR"/>
</dbReference>
<dbReference type="EMBL" id="JADJUC010000001">
    <property type="protein sequence ID" value="MBK8522777.1"/>
    <property type="molecule type" value="Genomic_DNA"/>
</dbReference>
<feature type="domain" description="HTH tetR-type" evidence="3">
    <location>
        <begin position="15"/>
        <end position="75"/>
    </location>
</feature>
<evidence type="ECO:0000256" key="1">
    <source>
        <dbReference type="ARBA" id="ARBA00023125"/>
    </source>
</evidence>
<keyword evidence="1 2" id="KW-0238">DNA-binding</keyword>
<evidence type="ECO:0000259" key="3">
    <source>
        <dbReference type="PROSITE" id="PS50977"/>
    </source>
</evidence>
<dbReference type="GO" id="GO:0000976">
    <property type="term" value="F:transcription cis-regulatory region binding"/>
    <property type="evidence" value="ECO:0007669"/>
    <property type="project" value="TreeGrafter"/>
</dbReference>
<evidence type="ECO:0000313" key="5">
    <source>
        <dbReference type="Proteomes" id="UP000886689"/>
    </source>
</evidence>
<dbReference type="InterPro" id="IPR009057">
    <property type="entry name" value="Homeodomain-like_sf"/>
</dbReference>
<evidence type="ECO:0000313" key="4">
    <source>
        <dbReference type="EMBL" id="MBK8522777.1"/>
    </source>
</evidence>
<dbReference type="PROSITE" id="PS50977">
    <property type="entry name" value="HTH_TETR_2"/>
    <property type="match status" value="1"/>
</dbReference>
<evidence type="ECO:0000256" key="2">
    <source>
        <dbReference type="PROSITE-ProRule" id="PRU00335"/>
    </source>
</evidence>
<dbReference type="Proteomes" id="UP000886689">
    <property type="component" value="Unassembled WGS sequence"/>
</dbReference>
<dbReference type="Pfam" id="PF00440">
    <property type="entry name" value="TetR_N"/>
    <property type="match status" value="1"/>
</dbReference>
<accession>A0A9D7PQI5</accession>
<dbReference type="GO" id="GO:0003700">
    <property type="term" value="F:DNA-binding transcription factor activity"/>
    <property type="evidence" value="ECO:0007669"/>
    <property type="project" value="TreeGrafter"/>
</dbReference>
<name>A0A9D7PQI5_9PROT</name>
<gene>
    <name evidence="4" type="ORF">IPL58_00775</name>
</gene>
<dbReference type="SUPFAM" id="SSF46689">
    <property type="entry name" value="Homeodomain-like"/>
    <property type="match status" value="1"/>
</dbReference>
<reference evidence="4" key="1">
    <citation type="submission" date="2020-10" db="EMBL/GenBank/DDBJ databases">
        <title>Connecting structure to function with the recovery of over 1000 high-quality activated sludge metagenome-assembled genomes encoding full-length rRNA genes using long-read sequencing.</title>
        <authorList>
            <person name="Singleton C.M."/>
            <person name="Petriglieri F."/>
            <person name="Kristensen J.M."/>
            <person name="Kirkegaard R.H."/>
            <person name="Michaelsen T.Y."/>
            <person name="Andersen M.H."/>
            <person name="Karst S.M."/>
            <person name="Dueholm M.S."/>
            <person name="Nielsen P.H."/>
            <person name="Albertsen M."/>
        </authorList>
    </citation>
    <scope>NUCLEOTIDE SEQUENCE</scope>
    <source>
        <strain evidence="4">Hirt_18-Q3-R61-65_BATAC.395</strain>
    </source>
</reference>
<dbReference type="InterPro" id="IPR050109">
    <property type="entry name" value="HTH-type_TetR-like_transc_reg"/>
</dbReference>
<dbReference type="Gene3D" id="1.10.357.10">
    <property type="entry name" value="Tetracycline Repressor, domain 2"/>
    <property type="match status" value="1"/>
</dbReference>
<dbReference type="PANTHER" id="PTHR30055:SF239">
    <property type="entry name" value="TRANSCRIPTIONAL REGULATORY PROTEIN"/>
    <property type="match status" value="1"/>
</dbReference>
<protein>
    <submittedName>
        <fullName evidence="4">TetR/AcrR family transcriptional regulator</fullName>
    </submittedName>
</protein>
<proteinExistence type="predicted"/>